<dbReference type="OrthoDB" id="9809136at2"/>
<keyword evidence="1" id="KW-0614">Plasmid</keyword>
<dbReference type="KEGG" id="azz:DEW08_21630"/>
<dbReference type="Pfam" id="PF07372">
    <property type="entry name" value="DUF1491"/>
    <property type="match status" value="1"/>
</dbReference>
<evidence type="ECO:0000313" key="1">
    <source>
        <dbReference type="EMBL" id="AWK88700.1"/>
    </source>
</evidence>
<dbReference type="AlphaFoldDB" id="A0A2S2CWC1"/>
<protein>
    <submittedName>
        <fullName evidence="1">DUF1491 domain-containing protein</fullName>
    </submittedName>
</protein>
<gene>
    <name evidence="1" type="ORF">DEW08_21630</name>
</gene>
<sequence length="110" mass="12499">MDDRLPTHLWVMAHIRAADAQGVSMMVVRKGDPGRGTVILKLNRLDGRFSVLVQIREGERLAWSRGTGADPVTEAEADAYIARQTRYDPDVWVIEVEDRQGRPWFEGPIR</sequence>
<proteinExistence type="predicted"/>
<accession>A0A2S2CWC1</accession>
<geneLocation type="plasmid" evidence="1 2">
    <name>unnamed1</name>
</geneLocation>
<dbReference type="Gene3D" id="3.40.1530.20">
    <property type="entry name" value="Protein of unknown function (DUF1491)"/>
    <property type="match status" value="1"/>
</dbReference>
<dbReference type="EMBL" id="CP029356">
    <property type="protein sequence ID" value="AWK88700.1"/>
    <property type="molecule type" value="Genomic_DNA"/>
</dbReference>
<dbReference type="Proteomes" id="UP000245629">
    <property type="component" value="Plasmid unnamed1"/>
</dbReference>
<evidence type="ECO:0000313" key="2">
    <source>
        <dbReference type="Proteomes" id="UP000245629"/>
    </source>
</evidence>
<dbReference type="RefSeq" id="WP_109331278.1">
    <property type="nucleotide sequence ID" value="NZ_CP029356.1"/>
</dbReference>
<reference evidence="2" key="1">
    <citation type="submission" date="2018-05" db="EMBL/GenBank/DDBJ databases">
        <title>Azospirillum thermophila sp. nov., a novel isolated from hot spring.</title>
        <authorList>
            <person name="Zhao Z."/>
        </authorList>
    </citation>
    <scope>NUCLEOTIDE SEQUENCE [LARGE SCALE GENOMIC DNA]</scope>
    <source>
        <strain evidence="2">CFH 70021</strain>
        <plasmid evidence="2">unnamed1</plasmid>
    </source>
</reference>
<name>A0A2S2CWC1_9PROT</name>
<keyword evidence="2" id="KW-1185">Reference proteome</keyword>
<organism evidence="1 2">
    <name type="scientific">Azospirillum thermophilum</name>
    <dbReference type="NCBI Taxonomy" id="2202148"/>
    <lineage>
        <taxon>Bacteria</taxon>
        <taxon>Pseudomonadati</taxon>
        <taxon>Pseudomonadota</taxon>
        <taxon>Alphaproteobacteria</taxon>
        <taxon>Rhodospirillales</taxon>
        <taxon>Azospirillaceae</taxon>
        <taxon>Azospirillum</taxon>
    </lineage>
</organism>
<dbReference type="InterPro" id="IPR009964">
    <property type="entry name" value="DUF1491"/>
</dbReference>